<dbReference type="EMBL" id="LK933116">
    <property type="protein sequence ID" value="CDT33506.1"/>
    <property type="molecule type" value="Genomic_DNA"/>
</dbReference>
<dbReference type="Pfam" id="PF01841">
    <property type="entry name" value="Transglut_core"/>
    <property type="match status" value="1"/>
</dbReference>
<dbReference type="EMBL" id="LK932407">
    <property type="protein sequence ID" value="CDS88776.1"/>
    <property type="molecule type" value="Genomic_DNA"/>
</dbReference>
<evidence type="ECO:0000313" key="10">
    <source>
        <dbReference type="Proteomes" id="UP000372533"/>
    </source>
</evidence>
<accession>A0A031WHI0</accession>
<dbReference type="Gene3D" id="3.10.620.30">
    <property type="match status" value="1"/>
</dbReference>
<dbReference type="EMBL" id="DAEPXK010000020">
    <property type="protein sequence ID" value="HBH1542593.1"/>
    <property type="molecule type" value="Genomic_DNA"/>
</dbReference>
<evidence type="ECO:0000259" key="1">
    <source>
        <dbReference type="Pfam" id="PF01841"/>
    </source>
</evidence>
<feature type="domain" description="Transglutaminase-like" evidence="1">
    <location>
        <begin position="32"/>
        <end position="134"/>
    </location>
</feature>
<evidence type="ECO:0000313" key="9">
    <source>
        <dbReference type="Proteomes" id="UP000189137"/>
    </source>
</evidence>
<dbReference type="EMBL" id="CAAJVP010000005">
    <property type="protein sequence ID" value="VHY02863.1"/>
    <property type="molecule type" value="Genomic_DNA"/>
</dbReference>
<dbReference type="EMBL" id="CAADAN010000001">
    <property type="protein sequence ID" value="VFD29191.1"/>
    <property type="molecule type" value="Genomic_DNA"/>
</dbReference>
<reference evidence="5" key="3">
    <citation type="journal article" date="2018" name="Genome Biol.">
        <title>SKESA: strategic k-mer extension for scrupulous assemblies.</title>
        <authorList>
            <person name="Souvorov A."/>
            <person name="Agarwala R."/>
            <person name="Lipman D.J."/>
        </authorList>
    </citation>
    <scope>NUCLEOTIDE SEQUENCE</scope>
    <source>
        <strain evidence="5">HN1000</strain>
    </source>
</reference>
<evidence type="ECO:0000313" key="4">
    <source>
        <dbReference type="EMBL" id="CDT33506.1"/>
    </source>
</evidence>
<dbReference type="EMBL" id="LK932505">
    <property type="protein sequence ID" value="CDS85271.1"/>
    <property type="molecule type" value="Genomic_DNA"/>
</dbReference>
<dbReference type="PANTHER" id="PTHR33490:SF3">
    <property type="entry name" value="CONSERVED INTEGRAL MEMBRANE PROTEIN"/>
    <property type="match status" value="1"/>
</dbReference>
<evidence type="ECO:0000313" key="6">
    <source>
        <dbReference type="EMBL" id="SJS29017.1"/>
    </source>
</evidence>
<dbReference type="InterPro" id="IPR002931">
    <property type="entry name" value="Transglutaminase-like"/>
</dbReference>
<dbReference type="PATRIC" id="fig|1496.1373.peg.589"/>
<evidence type="ECO:0000313" key="11">
    <source>
        <dbReference type="Proteomes" id="UP000411588"/>
    </source>
</evidence>
<evidence type="ECO:0000313" key="5">
    <source>
        <dbReference type="EMBL" id="HBH1542593.1"/>
    </source>
</evidence>
<dbReference type="GeneID" id="66354905"/>
<evidence type="ECO:0000313" key="3">
    <source>
        <dbReference type="EMBL" id="CDS88776.1"/>
    </source>
</evidence>
<dbReference type="KEGG" id="pdf:CD630DERM_25070"/>
<protein>
    <submittedName>
        <fullName evidence="5">Transglutaminase domain-containing protein</fullName>
    </submittedName>
    <submittedName>
        <fullName evidence="6">Transglutaminase-like superfamily</fullName>
    </submittedName>
</protein>
<sequence>MNKEYLEETKMLNYNEPQLKLLVSSKNWLELDDFHKIKSIYEFVQNDILFGYNASDMLSATQVLNDGMGQCNTKATLLMALLRAVNIPCRLHAFDVTKDFQRGATSKLISLLAPKYILHTWVEVFYQDRWIALEGVITDKKYLEAIQKKFFNHGGTFKKYAIATNDLKNTSIDWDGKDTFIQKEAIVYDYGIFPSPDVFFSTHSQHMSKLKNFIYVHLIRKIMTKNVCKARNNYIDKNE</sequence>
<dbReference type="InterPro" id="IPR038765">
    <property type="entry name" value="Papain-like_cys_pep_sf"/>
</dbReference>
<dbReference type="RefSeq" id="WP_004454804.1">
    <property type="nucleotide sequence ID" value="NZ_AP031492.1"/>
</dbReference>
<dbReference type="Proteomes" id="UP000878956">
    <property type="component" value="Unassembled WGS sequence"/>
</dbReference>
<evidence type="ECO:0000313" key="8">
    <source>
        <dbReference type="EMBL" id="VHY02863.1"/>
    </source>
</evidence>
<organism evidence="2">
    <name type="scientific">Clostridioides difficile</name>
    <name type="common">Peptoclostridium difficile</name>
    <dbReference type="NCBI Taxonomy" id="1496"/>
    <lineage>
        <taxon>Bacteria</taxon>
        <taxon>Bacillati</taxon>
        <taxon>Bacillota</taxon>
        <taxon>Clostridia</taxon>
        <taxon>Peptostreptococcales</taxon>
        <taxon>Peptostreptococcaceae</taxon>
        <taxon>Clostridioides</taxon>
    </lineage>
</organism>
<reference evidence="2" key="1">
    <citation type="submission" date="2014-07" db="EMBL/GenBank/DDBJ databases">
        <authorList>
            <person name="Monot Marc"/>
        </authorList>
    </citation>
    <scope>NUCLEOTIDE SEQUENCE</scope>
    <source>
        <strain evidence="4">7032989</strain>
        <strain evidence="3">7032994</strain>
    </source>
</reference>
<dbReference type="PANTHER" id="PTHR33490">
    <property type="entry name" value="BLR5614 PROTEIN-RELATED"/>
    <property type="match status" value="1"/>
</dbReference>
<dbReference type="SUPFAM" id="SSF54001">
    <property type="entry name" value="Cysteine proteinases"/>
    <property type="match status" value="1"/>
</dbReference>
<reference evidence="5" key="4">
    <citation type="submission" date="2021-06" db="EMBL/GenBank/DDBJ databases">
        <authorList>
            <consortium name="NCBI Pathogen Detection Project"/>
        </authorList>
    </citation>
    <scope>NUCLEOTIDE SEQUENCE</scope>
    <source>
        <strain evidence="5">HN1000</strain>
    </source>
</reference>
<evidence type="ECO:0000313" key="2">
    <source>
        <dbReference type="EMBL" id="CDS85271.1"/>
    </source>
</evidence>
<dbReference type="EMBL" id="FUPS01000005">
    <property type="protein sequence ID" value="SJS29017.1"/>
    <property type="molecule type" value="Genomic_DNA"/>
</dbReference>
<dbReference type="Proteomes" id="UP000372533">
    <property type="component" value="Unassembled WGS sequence"/>
</dbReference>
<gene>
    <name evidence="4" type="ORF">BN1095_440019</name>
    <name evidence="2" type="ORF">BN1096_520195</name>
    <name evidence="3" type="ORF">BN1097_680208</name>
    <name evidence="5" type="ORF">KRM00_002081</name>
    <name evidence="8" type="ORF">SAMEA1402366_01415</name>
    <name evidence="7" type="ORF">SAMEA1402399_00227</name>
    <name evidence="6" type="ORF">SAMEA3375112_01712</name>
</gene>
<dbReference type="AlphaFoldDB" id="A0A031WHI0"/>
<proteinExistence type="predicted"/>
<reference evidence="6 9" key="2">
    <citation type="submission" date="2017-02" db="EMBL/GenBank/DDBJ databases">
        <authorList>
            <consortium name="Pathogen Informatics"/>
        </authorList>
    </citation>
    <scope>NUCLEOTIDE SEQUENCE [LARGE SCALE GENOMIC DNA]</scope>
    <source>
        <strain evidence="7">Clo34</strain>
        <strain evidence="11">clo34</strain>
        <strain evidence="8">Tl291</strain>
        <strain evidence="10">tl291</strain>
        <strain evidence="6 9">VRECD0157</strain>
    </source>
</reference>
<dbReference type="Proteomes" id="UP000189137">
    <property type="component" value="Unassembled WGS sequence"/>
</dbReference>
<dbReference type="OMA" id="KDGYGQC"/>
<evidence type="ECO:0000313" key="7">
    <source>
        <dbReference type="EMBL" id="VFD29191.1"/>
    </source>
</evidence>
<name>A0A031WHI0_CLODI</name>
<dbReference type="Proteomes" id="UP000411588">
    <property type="component" value="Unassembled WGS sequence"/>
</dbReference>